<evidence type="ECO:0000256" key="6">
    <source>
        <dbReference type="ARBA" id="ARBA00023056"/>
    </source>
</evidence>
<dbReference type="Gene3D" id="3.40.50.2000">
    <property type="entry name" value="Glycogen Phosphorylase B"/>
    <property type="match status" value="2"/>
</dbReference>
<evidence type="ECO:0000256" key="2">
    <source>
        <dbReference type="ARBA" id="ARBA00002764"/>
    </source>
</evidence>
<accession>A0A9D1CSC5</accession>
<dbReference type="InterPro" id="IPR011835">
    <property type="entry name" value="GS/SS"/>
</dbReference>
<evidence type="ECO:0000256" key="7">
    <source>
        <dbReference type="HAMAP-Rule" id="MF_00484"/>
    </source>
</evidence>
<evidence type="ECO:0000313" key="11">
    <source>
        <dbReference type="Proteomes" id="UP000824262"/>
    </source>
</evidence>
<dbReference type="InterPro" id="IPR013534">
    <property type="entry name" value="Starch_synth_cat_dom"/>
</dbReference>
<comment type="caution">
    <text evidence="10">The sequence shown here is derived from an EMBL/GenBank/DDBJ whole genome shotgun (WGS) entry which is preliminary data.</text>
</comment>
<dbReference type="Pfam" id="PF00534">
    <property type="entry name" value="Glycos_transf_1"/>
    <property type="match status" value="1"/>
</dbReference>
<dbReference type="GO" id="GO:0009011">
    <property type="term" value="F:alpha-1,4-glucan glucosyltransferase (ADP-glucose donor) activity"/>
    <property type="evidence" value="ECO:0007669"/>
    <property type="project" value="UniProtKB-UniRule"/>
</dbReference>
<keyword evidence="6 7" id="KW-0320">Glycogen biosynthesis</keyword>
<feature type="domain" description="Starch synthase catalytic" evidence="9">
    <location>
        <begin position="19"/>
        <end position="252"/>
    </location>
</feature>
<comment type="catalytic activity">
    <reaction evidence="1 7">
        <text>[(1-&gt;4)-alpha-D-glucosyl](n) + ADP-alpha-D-glucose = [(1-&gt;4)-alpha-D-glucosyl](n+1) + ADP + H(+)</text>
        <dbReference type="Rhea" id="RHEA:18189"/>
        <dbReference type="Rhea" id="RHEA-COMP:9584"/>
        <dbReference type="Rhea" id="RHEA-COMP:9587"/>
        <dbReference type="ChEBI" id="CHEBI:15378"/>
        <dbReference type="ChEBI" id="CHEBI:15444"/>
        <dbReference type="ChEBI" id="CHEBI:57498"/>
        <dbReference type="ChEBI" id="CHEBI:456216"/>
        <dbReference type="EC" id="2.4.1.21"/>
    </reaction>
</comment>
<reference evidence="10" key="1">
    <citation type="submission" date="2020-10" db="EMBL/GenBank/DDBJ databases">
        <authorList>
            <person name="Gilroy R."/>
        </authorList>
    </citation>
    <scope>NUCLEOTIDE SEQUENCE</scope>
    <source>
        <strain evidence="10">ChiBcolR7-354</strain>
    </source>
</reference>
<evidence type="ECO:0000256" key="3">
    <source>
        <dbReference type="ARBA" id="ARBA00010281"/>
    </source>
</evidence>
<dbReference type="Proteomes" id="UP000824262">
    <property type="component" value="Unassembled WGS sequence"/>
</dbReference>
<comment type="pathway">
    <text evidence="7">Glycan biosynthesis; glycogen biosynthesis.</text>
</comment>
<dbReference type="AlphaFoldDB" id="A0A9D1CSC5"/>
<feature type="binding site" evidence="7">
    <location>
        <position position="32"/>
    </location>
    <ligand>
        <name>ADP-alpha-D-glucose</name>
        <dbReference type="ChEBI" id="CHEBI:57498"/>
    </ligand>
</feature>
<dbReference type="PANTHER" id="PTHR45825">
    <property type="entry name" value="GRANULE-BOUND STARCH SYNTHASE 1, CHLOROPLASTIC/AMYLOPLASTIC"/>
    <property type="match status" value="1"/>
</dbReference>
<name>A0A9D1CSC5_9FIRM</name>
<dbReference type="Pfam" id="PF08323">
    <property type="entry name" value="Glyco_transf_5"/>
    <property type="match status" value="1"/>
</dbReference>
<dbReference type="InterPro" id="IPR001296">
    <property type="entry name" value="Glyco_trans_1"/>
</dbReference>
<dbReference type="GO" id="GO:0005978">
    <property type="term" value="P:glycogen biosynthetic process"/>
    <property type="evidence" value="ECO:0007669"/>
    <property type="project" value="UniProtKB-UniRule"/>
</dbReference>
<evidence type="ECO:0000256" key="5">
    <source>
        <dbReference type="ARBA" id="ARBA00022679"/>
    </source>
</evidence>
<evidence type="ECO:0000259" key="9">
    <source>
        <dbReference type="Pfam" id="PF08323"/>
    </source>
</evidence>
<evidence type="ECO:0000256" key="4">
    <source>
        <dbReference type="ARBA" id="ARBA00022676"/>
    </source>
</evidence>
<evidence type="ECO:0000259" key="8">
    <source>
        <dbReference type="Pfam" id="PF00534"/>
    </source>
</evidence>
<feature type="domain" description="Glycosyl transferase family 1" evidence="8">
    <location>
        <begin position="308"/>
        <end position="451"/>
    </location>
</feature>
<keyword evidence="4 7" id="KW-0328">Glycosyltransferase</keyword>
<dbReference type="EC" id="2.4.1.21" evidence="7"/>
<organism evidence="10 11">
    <name type="scientific">Candidatus Scatomorpha intestinavium</name>
    <dbReference type="NCBI Taxonomy" id="2840922"/>
    <lineage>
        <taxon>Bacteria</taxon>
        <taxon>Bacillati</taxon>
        <taxon>Bacillota</taxon>
        <taxon>Clostridia</taxon>
        <taxon>Eubacteriales</taxon>
        <taxon>Candidatus Scatomorpha</taxon>
    </lineage>
</organism>
<sequence>MKREFQQLLLDKGWDRLPRVLIASAECAPISKTGGLADVVGTLPKSLAAQGLDARVITPYHRCVKDKYRDQVEHMFSFSVDLGWRSQYVGIERLVLDGVTIYLVDNEYYFGDKIYRGGIPEGEQYAFFTRAVLDAIPNLGFFPDVLHCNDWHTAMLPMLLRTQYGFFEHGRIKTLLTIHNIAYQGKFGFDFFRDLLRVEDRYFTPEFMEINGCAAFLKAGCVFADRLNTVSPSYAGEICTPFYGEGLEGILSARRHQLSGILNGIDKKVFNPHSDPYIYKRYDKGHLRGKAACKESLMFDMGLHADINTPLVAMVTRMTKQKGFDLVERVLDEMMGFDICFLLLGSGDKEYEAFMRGAEERHRGRICSYIGYNEELSHRIYAGADMLLMPSLFEPCGLSQMIAMRYGTLPIVRETGGLKDSVVPYNQYTGEGTGFSFANYNAHEMKRAVECAVGLYRDYHDIWENLMRNAMSVDFGFDRSAEDYARLYIDLL</sequence>
<dbReference type="GO" id="GO:0004373">
    <property type="term" value="F:alpha-1,4-glucan glucosyltransferase (UDP-glucose donor) activity"/>
    <property type="evidence" value="ECO:0007669"/>
    <property type="project" value="InterPro"/>
</dbReference>
<evidence type="ECO:0000313" key="10">
    <source>
        <dbReference type="EMBL" id="HIQ78697.1"/>
    </source>
</evidence>
<dbReference type="SUPFAM" id="SSF53756">
    <property type="entry name" value="UDP-Glycosyltransferase/glycogen phosphorylase"/>
    <property type="match status" value="1"/>
</dbReference>
<protein>
    <recommendedName>
        <fullName evidence="7">Glycogen synthase</fullName>
        <ecNumber evidence="7">2.4.1.21</ecNumber>
    </recommendedName>
    <alternativeName>
        <fullName evidence="7">Starch [bacterial glycogen] synthase</fullName>
    </alternativeName>
</protein>
<dbReference type="NCBIfam" id="NF001898">
    <property type="entry name" value="PRK00654.1-1"/>
    <property type="match status" value="1"/>
</dbReference>
<dbReference type="EMBL" id="DVGA01000053">
    <property type="protein sequence ID" value="HIQ78697.1"/>
    <property type="molecule type" value="Genomic_DNA"/>
</dbReference>
<keyword evidence="5 7" id="KW-0808">Transferase</keyword>
<comment type="function">
    <text evidence="2 7">Synthesizes alpha-1,4-glucan chains using ADP-glucose.</text>
</comment>
<dbReference type="NCBIfam" id="TIGR02095">
    <property type="entry name" value="glgA"/>
    <property type="match status" value="1"/>
</dbReference>
<evidence type="ECO:0000256" key="1">
    <source>
        <dbReference type="ARBA" id="ARBA00001478"/>
    </source>
</evidence>
<comment type="similarity">
    <text evidence="3 7">Belongs to the glycosyltransferase 1 family. Bacterial/plant glycogen synthase subfamily.</text>
</comment>
<gene>
    <name evidence="7 10" type="primary">glgA</name>
    <name evidence="10" type="ORF">IAB77_05500</name>
</gene>
<dbReference type="CDD" id="cd03791">
    <property type="entry name" value="GT5_Glycogen_synthase_DULL1-like"/>
    <property type="match status" value="1"/>
</dbReference>
<reference evidence="10" key="2">
    <citation type="journal article" date="2021" name="PeerJ">
        <title>Extensive microbial diversity within the chicken gut microbiome revealed by metagenomics and culture.</title>
        <authorList>
            <person name="Gilroy R."/>
            <person name="Ravi A."/>
            <person name="Getino M."/>
            <person name="Pursley I."/>
            <person name="Horton D.L."/>
            <person name="Alikhan N.F."/>
            <person name="Baker D."/>
            <person name="Gharbi K."/>
            <person name="Hall N."/>
            <person name="Watson M."/>
            <person name="Adriaenssens E.M."/>
            <person name="Foster-Nyarko E."/>
            <person name="Jarju S."/>
            <person name="Secka A."/>
            <person name="Antonio M."/>
            <person name="Oren A."/>
            <person name="Chaudhuri R.R."/>
            <person name="La Ragione R."/>
            <person name="Hildebrand F."/>
            <person name="Pallen M.J."/>
        </authorList>
    </citation>
    <scope>NUCLEOTIDE SEQUENCE</scope>
    <source>
        <strain evidence="10">ChiBcolR7-354</strain>
    </source>
</reference>
<dbReference type="HAMAP" id="MF_00484">
    <property type="entry name" value="Glycogen_synth"/>
    <property type="match status" value="1"/>
</dbReference>
<dbReference type="PANTHER" id="PTHR45825:SF11">
    <property type="entry name" value="ALPHA AMYLASE DOMAIN-CONTAINING PROTEIN"/>
    <property type="match status" value="1"/>
</dbReference>
<proteinExistence type="inferred from homology"/>